<dbReference type="Gene3D" id="3.10.490.10">
    <property type="entry name" value="Gamma-glutamyl cyclotransferase-like"/>
    <property type="match status" value="1"/>
</dbReference>
<evidence type="ECO:0000256" key="3">
    <source>
        <dbReference type="PIRSR" id="PIRSR617939-2"/>
    </source>
</evidence>
<dbReference type="Proteomes" id="UP000198847">
    <property type="component" value="Unassembled WGS sequence"/>
</dbReference>
<feature type="binding site" evidence="3">
    <location>
        <position position="130"/>
    </location>
    <ligand>
        <name>substrate</name>
    </ligand>
</feature>
<dbReference type="GO" id="GO:0003839">
    <property type="term" value="F:gamma-glutamylcyclotransferase activity"/>
    <property type="evidence" value="ECO:0007669"/>
    <property type="project" value="InterPro"/>
</dbReference>
<dbReference type="STRING" id="112903.SAMN04490178_107123"/>
<dbReference type="Pfam" id="PF13772">
    <property type="entry name" value="AIG2_2"/>
    <property type="match status" value="1"/>
</dbReference>
<dbReference type="PANTHER" id="PTHR12935:SF0">
    <property type="entry name" value="GAMMA-GLUTAMYLCYCLOTRANSFERASE"/>
    <property type="match status" value="1"/>
</dbReference>
<keyword evidence="1" id="KW-0456">Lyase</keyword>
<dbReference type="CDD" id="cd06661">
    <property type="entry name" value="GGCT_like"/>
    <property type="match status" value="1"/>
</dbReference>
<gene>
    <name evidence="4" type="ORF">SAMN04490178_107123</name>
</gene>
<dbReference type="InterPro" id="IPR036568">
    <property type="entry name" value="GGCT-like_sf"/>
</dbReference>
<evidence type="ECO:0000313" key="5">
    <source>
        <dbReference type="Proteomes" id="UP000198847"/>
    </source>
</evidence>
<evidence type="ECO:0000256" key="1">
    <source>
        <dbReference type="ARBA" id="ARBA00023239"/>
    </source>
</evidence>
<evidence type="ECO:0000313" key="4">
    <source>
        <dbReference type="EMBL" id="SEO94867.1"/>
    </source>
</evidence>
<sequence>MMRQIEERLYFAYGANINRALMHLKCGNPQVLGIARLEGHRVDFFGYSRTWDGAVETVIPDPQSAVWGVLYRLEPYDWERLDNCEDARADGTGEYFHYPVEVSVDGEAPVAATIYKKARLGQPEIPSTQYLNVILEGAREQGLPDEYVTALAAVPAKPAAYPVPRRPSYERVGQGGCDGCSGCEE</sequence>
<dbReference type="AlphaFoldDB" id="A0A1H8TVD4"/>
<keyword evidence="5" id="KW-1185">Reference proteome</keyword>
<dbReference type="InterPro" id="IPR013024">
    <property type="entry name" value="GGCT-like"/>
</dbReference>
<organism evidence="4 5">
    <name type="scientific">Propionispora vibrioides</name>
    <dbReference type="NCBI Taxonomy" id="112903"/>
    <lineage>
        <taxon>Bacteria</taxon>
        <taxon>Bacillati</taxon>
        <taxon>Bacillota</taxon>
        <taxon>Negativicutes</taxon>
        <taxon>Selenomonadales</taxon>
        <taxon>Sporomusaceae</taxon>
        <taxon>Propionispora</taxon>
    </lineage>
</organism>
<dbReference type="RefSeq" id="WP_091745557.1">
    <property type="nucleotide sequence ID" value="NZ_FODY01000007.1"/>
</dbReference>
<dbReference type="PANTHER" id="PTHR12935">
    <property type="entry name" value="GAMMA-GLUTAMYLCYCLOTRANSFERASE"/>
    <property type="match status" value="1"/>
</dbReference>
<protein>
    <submittedName>
        <fullName evidence="4">AIG2-like family protein</fullName>
    </submittedName>
</protein>
<dbReference type="OrthoDB" id="158990at2"/>
<feature type="active site" description="Proton acceptor" evidence="2">
    <location>
        <position position="85"/>
    </location>
</feature>
<evidence type="ECO:0000256" key="2">
    <source>
        <dbReference type="PIRSR" id="PIRSR617939-1"/>
    </source>
</evidence>
<dbReference type="InterPro" id="IPR017939">
    <property type="entry name" value="G-Glutamylcylcotransferase"/>
</dbReference>
<name>A0A1H8TVD4_9FIRM</name>
<accession>A0A1H8TVD4</accession>
<dbReference type="EMBL" id="FODY01000007">
    <property type="protein sequence ID" value="SEO94867.1"/>
    <property type="molecule type" value="Genomic_DNA"/>
</dbReference>
<proteinExistence type="predicted"/>
<dbReference type="SUPFAM" id="SSF110857">
    <property type="entry name" value="Gamma-glutamyl cyclotransferase-like"/>
    <property type="match status" value="1"/>
</dbReference>
<reference evidence="4 5" key="1">
    <citation type="submission" date="2016-10" db="EMBL/GenBank/DDBJ databases">
        <authorList>
            <person name="de Groot N.N."/>
        </authorList>
    </citation>
    <scope>NUCLEOTIDE SEQUENCE [LARGE SCALE GENOMIC DNA]</scope>
    <source>
        <strain evidence="4 5">DSM 13305</strain>
    </source>
</reference>